<keyword evidence="1" id="KW-1133">Transmembrane helix</keyword>
<keyword evidence="1" id="KW-0812">Transmembrane</keyword>
<sequence>MNRWKELRSWLVYPAISSMLFFLLIVSRRDRILYLLGQCCLQTRHICLFFLFY</sequence>
<evidence type="ECO:0000313" key="2">
    <source>
        <dbReference type="EMBL" id="RZB61285.1"/>
    </source>
</evidence>
<proteinExistence type="predicted"/>
<reference evidence="2 3" key="1">
    <citation type="submission" date="2018-09" db="EMBL/GenBank/DDBJ databases">
        <title>A high-quality reference genome of wild soybean provides a powerful tool to mine soybean genomes.</title>
        <authorList>
            <person name="Xie M."/>
            <person name="Chung C.Y.L."/>
            <person name="Li M.-W."/>
            <person name="Wong F.-L."/>
            <person name="Chan T.-F."/>
            <person name="Lam H.-M."/>
        </authorList>
    </citation>
    <scope>NUCLEOTIDE SEQUENCE [LARGE SCALE GENOMIC DNA]</scope>
    <source>
        <strain evidence="3">cv. W05</strain>
        <tissue evidence="2">Hypocotyl of etiolated seedlings</tissue>
    </source>
</reference>
<gene>
    <name evidence="2" type="ORF">D0Y65_043846</name>
</gene>
<keyword evidence="3" id="KW-1185">Reference proteome</keyword>
<dbReference type="SMR" id="A0A445GJ91"/>
<dbReference type="EMBL" id="QZWG01000016">
    <property type="protein sequence ID" value="RZB61285.1"/>
    <property type="molecule type" value="Genomic_DNA"/>
</dbReference>
<dbReference type="Proteomes" id="UP000289340">
    <property type="component" value="Chromosome 16"/>
</dbReference>
<name>A0A445GJ91_GLYSO</name>
<evidence type="ECO:0000256" key="1">
    <source>
        <dbReference type="SAM" id="Phobius"/>
    </source>
</evidence>
<protein>
    <submittedName>
        <fullName evidence="2">Uncharacterized protein</fullName>
    </submittedName>
</protein>
<evidence type="ECO:0000313" key="3">
    <source>
        <dbReference type="Proteomes" id="UP000289340"/>
    </source>
</evidence>
<organism evidence="2 3">
    <name type="scientific">Glycine soja</name>
    <name type="common">Wild soybean</name>
    <dbReference type="NCBI Taxonomy" id="3848"/>
    <lineage>
        <taxon>Eukaryota</taxon>
        <taxon>Viridiplantae</taxon>
        <taxon>Streptophyta</taxon>
        <taxon>Embryophyta</taxon>
        <taxon>Tracheophyta</taxon>
        <taxon>Spermatophyta</taxon>
        <taxon>Magnoliopsida</taxon>
        <taxon>eudicotyledons</taxon>
        <taxon>Gunneridae</taxon>
        <taxon>Pentapetalae</taxon>
        <taxon>rosids</taxon>
        <taxon>fabids</taxon>
        <taxon>Fabales</taxon>
        <taxon>Fabaceae</taxon>
        <taxon>Papilionoideae</taxon>
        <taxon>50 kb inversion clade</taxon>
        <taxon>NPAAA clade</taxon>
        <taxon>indigoferoid/millettioid clade</taxon>
        <taxon>Phaseoleae</taxon>
        <taxon>Glycine</taxon>
        <taxon>Glycine subgen. Soja</taxon>
    </lineage>
</organism>
<dbReference type="AlphaFoldDB" id="A0A445GJ91"/>
<keyword evidence="1" id="KW-0472">Membrane</keyword>
<feature type="transmembrane region" description="Helical" evidence="1">
    <location>
        <begin position="7"/>
        <end position="26"/>
    </location>
</feature>
<accession>A0A445GJ91</accession>
<comment type="caution">
    <text evidence="2">The sequence shown here is derived from an EMBL/GenBank/DDBJ whole genome shotgun (WGS) entry which is preliminary data.</text>
</comment>